<feature type="binding site" evidence="7">
    <location>
        <position position="438"/>
    </location>
    <ligand>
        <name>Zn(2+)</name>
        <dbReference type="ChEBI" id="CHEBI:29105"/>
    </ligand>
</feature>
<feature type="domain" description="Macro" evidence="9">
    <location>
        <begin position="87"/>
        <end position="287"/>
    </location>
</feature>
<keyword evidence="2 7" id="KW-0479">Metal-binding</keyword>
<evidence type="ECO:0000256" key="3">
    <source>
        <dbReference type="ARBA" id="ARBA00022801"/>
    </source>
</evidence>
<keyword evidence="4 7" id="KW-0862">Zinc</keyword>
<dbReference type="SMART" id="SM00506">
    <property type="entry name" value="A1pp"/>
    <property type="match status" value="1"/>
</dbReference>
<dbReference type="InterPro" id="IPR026590">
    <property type="entry name" value="Ssirtuin_cat_dom"/>
</dbReference>
<dbReference type="PANTHER" id="PTHR11106:SF121">
    <property type="entry name" value="ADP-RIBOSE 1''-PHOSPHATE PHOSPHATASE"/>
    <property type="match status" value="1"/>
</dbReference>
<comment type="caution">
    <text evidence="7">Lacks conserved residue(s) required for the propagation of feature annotation.</text>
</comment>
<evidence type="ECO:0000313" key="10">
    <source>
        <dbReference type="EMBL" id="RDW95307.1"/>
    </source>
</evidence>
<dbReference type="SUPFAM" id="SSF52949">
    <property type="entry name" value="Macro domain-like"/>
    <property type="match status" value="1"/>
</dbReference>
<evidence type="ECO:0000259" key="8">
    <source>
        <dbReference type="PROSITE" id="PS50305"/>
    </source>
</evidence>
<evidence type="ECO:0000256" key="2">
    <source>
        <dbReference type="ARBA" id="ARBA00022723"/>
    </source>
</evidence>
<protein>
    <submittedName>
        <fullName evidence="10">Uncharacterized protein</fullName>
    </submittedName>
</protein>
<name>A0A3D8T9W3_9HELO</name>
<evidence type="ECO:0000256" key="5">
    <source>
        <dbReference type="ARBA" id="ARBA00023027"/>
    </source>
</evidence>
<dbReference type="PROSITE" id="PS51154">
    <property type="entry name" value="MACRO"/>
    <property type="match status" value="1"/>
</dbReference>
<sequence length="595" mass="65637">MESRNAILALSNAIEYLVETYPELVSGHLASHNSSGDLETYQQLDILRSILCVRPPTAKLPAKILDDIVLVLQQEQEHKVLTPSSSIPELSGETQRSVKIKLWKGDITSLAEVTAIVNAANSQMLGCFRPEHKCIDNVIHAAAGPSLRDECGRLMEEQKVEEPVGTAKVTRGYCLPAEHVIHTVGPQLGRGRAPSEKQTEQLRSCYISCLDAAENLPPLEDGRKVLVFCCISTGLFAFPQALASKIAVSTVVDWIQSHPATTITDVIFDVFSDTDYEAYVKVLYTANLLPATPTTLPLPLPNAALQLASTWLKEADTLIISAGAGLSASTGLDYTSTTLFSRHFPAFLQYGFRRLYDLFGPYNWPSPQVKWGYYFTHMQMVRSWPKSPVYASLLNLANTFGEGNVHVRTSNVDGLFVRNGFPSEIVSTPQGQYRILQCVNNCREDATFLSEDFLDAALPFIDPNTQVLTDASKVPLCKYCGGDMFICVRAANWFNQRPFTEGECRWKQFKRQSLAKDEEQRNNVVILELGVGMSTPGVLRWPNEDLAGRSGGNVKLIRVGLDAAGCVDWDFELGVGIQGDIAQVIRGLASSRYHV</sequence>
<keyword evidence="6" id="KW-0326">Glycosidase</keyword>
<gene>
    <name evidence="10" type="ORF">BP5796_01070</name>
</gene>
<feature type="domain" description="Deacetylase sirtuin-type" evidence="8">
    <location>
        <begin position="297"/>
        <end position="595"/>
    </location>
</feature>
<evidence type="ECO:0000313" key="11">
    <source>
        <dbReference type="Proteomes" id="UP000256328"/>
    </source>
</evidence>
<dbReference type="Pfam" id="PF01661">
    <property type="entry name" value="Macro"/>
    <property type="match status" value="1"/>
</dbReference>
<dbReference type="PROSITE" id="PS50305">
    <property type="entry name" value="SIRTUIN"/>
    <property type="match status" value="1"/>
</dbReference>
<comment type="cofactor">
    <cofactor evidence="1">
        <name>Zn(2+)</name>
        <dbReference type="ChEBI" id="CHEBI:29105"/>
    </cofactor>
</comment>
<comment type="caution">
    <text evidence="10">The sequence shown here is derived from an EMBL/GenBank/DDBJ whole genome shotgun (WGS) entry which is preliminary data.</text>
</comment>
<reference evidence="10 11" key="1">
    <citation type="journal article" date="2018" name="IMA Fungus">
        <title>IMA Genome-F 9: Draft genome sequence of Annulohypoxylon stygium, Aspergillus mulundensis, Berkeleyomyces basicola (syn. Thielaviopsis basicola), Ceratocystis smalleyi, two Cercospora beticola strains, Coleophoma cylindrospora, Fusarium fracticaudum, Phialophora cf. hyalina, and Morchella septimelata.</title>
        <authorList>
            <person name="Wingfield B.D."/>
            <person name="Bills G.F."/>
            <person name="Dong Y."/>
            <person name="Huang W."/>
            <person name="Nel W.J."/>
            <person name="Swalarsk-Parry B.S."/>
            <person name="Vaghefi N."/>
            <person name="Wilken P.M."/>
            <person name="An Z."/>
            <person name="de Beer Z.W."/>
            <person name="De Vos L."/>
            <person name="Chen L."/>
            <person name="Duong T.A."/>
            <person name="Gao Y."/>
            <person name="Hammerbacher A."/>
            <person name="Kikkert J.R."/>
            <person name="Li Y."/>
            <person name="Li H."/>
            <person name="Li K."/>
            <person name="Li Q."/>
            <person name="Liu X."/>
            <person name="Ma X."/>
            <person name="Naidoo K."/>
            <person name="Pethybridge S.J."/>
            <person name="Sun J."/>
            <person name="Steenkamp E.T."/>
            <person name="van der Nest M.A."/>
            <person name="van Wyk S."/>
            <person name="Wingfield M.J."/>
            <person name="Xiong C."/>
            <person name="Yue Q."/>
            <person name="Zhang X."/>
        </authorList>
    </citation>
    <scope>NUCLEOTIDE SEQUENCE [LARGE SCALE GENOMIC DNA]</scope>
    <source>
        <strain evidence="10 11">BP5796</strain>
    </source>
</reference>
<dbReference type="PANTHER" id="PTHR11106">
    <property type="entry name" value="GANGLIOSIDE INDUCED DIFFERENTIATION ASSOCIATED PROTEIN 2-RELATED"/>
    <property type="match status" value="1"/>
</dbReference>
<feature type="binding site" evidence="7">
    <location>
        <position position="477"/>
    </location>
    <ligand>
        <name>Zn(2+)</name>
        <dbReference type="ChEBI" id="CHEBI:29105"/>
    </ligand>
</feature>
<dbReference type="InterPro" id="IPR002589">
    <property type="entry name" value="Macro_dom"/>
</dbReference>
<dbReference type="GO" id="GO:0046872">
    <property type="term" value="F:metal ion binding"/>
    <property type="evidence" value="ECO:0007669"/>
    <property type="project" value="UniProtKB-KW"/>
</dbReference>
<evidence type="ECO:0000256" key="6">
    <source>
        <dbReference type="ARBA" id="ARBA00023295"/>
    </source>
</evidence>
<organism evidence="10 11">
    <name type="scientific">Coleophoma crateriformis</name>
    <dbReference type="NCBI Taxonomy" id="565419"/>
    <lineage>
        <taxon>Eukaryota</taxon>
        <taxon>Fungi</taxon>
        <taxon>Dikarya</taxon>
        <taxon>Ascomycota</taxon>
        <taxon>Pezizomycotina</taxon>
        <taxon>Leotiomycetes</taxon>
        <taxon>Helotiales</taxon>
        <taxon>Dermateaceae</taxon>
        <taxon>Coleophoma</taxon>
    </lineage>
</organism>
<dbReference type="Gene3D" id="3.40.50.1220">
    <property type="entry name" value="TPP-binding domain"/>
    <property type="match status" value="1"/>
</dbReference>
<feature type="binding site" evidence="7">
    <location>
        <position position="480"/>
    </location>
    <ligand>
        <name>Zn(2+)</name>
        <dbReference type="ChEBI" id="CHEBI:29105"/>
    </ligand>
</feature>
<dbReference type="EMBL" id="PDLN01000001">
    <property type="protein sequence ID" value="RDW95307.1"/>
    <property type="molecule type" value="Genomic_DNA"/>
</dbReference>
<evidence type="ECO:0000256" key="7">
    <source>
        <dbReference type="PROSITE-ProRule" id="PRU00236"/>
    </source>
</evidence>
<dbReference type="InterPro" id="IPR029035">
    <property type="entry name" value="DHS-like_NAD/FAD-binding_dom"/>
</dbReference>
<keyword evidence="3" id="KW-0378">Hydrolase</keyword>
<dbReference type="Gene3D" id="3.40.220.10">
    <property type="entry name" value="Leucine Aminopeptidase, subunit E, domain 1"/>
    <property type="match status" value="1"/>
</dbReference>
<keyword evidence="5" id="KW-0520">NAD</keyword>
<evidence type="ECO:0000256" key="4">
    <source>
        <dbReference type="ARBA" id="ARBA00022833"/>
    </source>
</evidence>
<dbReference type="SUPFAM" id="SSF52467">
    <property type="entry name" value="DHS-like NAD/FAD-binding domain"/>
    <property type="match status" value="1"/>
</dbReference>
<evidence type="ECO:0000256" key="1">
    <source>
        <dbReference type="ARBA" id="ARBA00001947"/>
    </source>
</evidence>
<keyword evidence="11" id="KW-1185">Reference proteome</keyword>
<dbReference type="CDD" id="cd02908">
    <property type="entry name" value="Macro_OAADPr_deacetylase"/>
    <property type="match status" value="1"/>
</dbReference>
<evidence type="ECO:0000259" key="9">
    <source>
        <dbReference type="PROSITE" id="PS51154"/>
    </source>
</evidence>
<dbReference type="InterPro" id="IPR043472">
    <property type="entry name" value="Macro_dom-like"/>
</dbReference>
<feature type="binding site" evidence="7">
    <location>
        <position position="442"/>
    </location>
    <ligand>
        <name>Zn(2+)</name>
        <dbReference type="ChEBI" id="CHEBI:29105"/>
    </ligand>
</feature>
<dbReference type="AlphaFoldDB" id="A0A3D8T9W3"/>
<proteinExistence type="predicted"/>
<accession>A0A3D8T9W3</accession>
<dbReference type="GO" id="GO:0016798">
    <property type="term" value="F:hydrolase activity, acting on glycosyl bonds"/>
    <property type="evidence" value="ECO:0007669"/>
    <property type="project" value="UniProtKB-KW"/>
</dbReference>
<dbReference type="Proteomes" id="UP000256328">
    <property type="component" value="Unassembled WGS sequence"/>
</dbReference>
<dbReference type="OrthoDB" id="6077599at2759"/>